<proteinExistence type="predicted"/>
<gene>
    <name evidence="3" type="ORF">CBR_g2878</name>
</gene>
<dbReference type="EMBL" id="BFEA01000099">
    <property type="protein sequence ID" value="GBG68334.1"/>
    <property type="molecule type" value="Genomic_DNA"/>
</dbReference>
<dbReference type="Gene3D" id="1.20.58.130">
    <property type="match status" value="1"/>
</dbReference>
<reference evidence="3 4" key="1">
    <citation type="journal article" date="2018" name="Cell">
        <title>The Chara Genome: Secondary Complexity and Implications for Plant Terrestrialization.</title>
        <authorList>
            <person name="Nishiyama T."/>
            <person name="Sakayama H."/>
            <person name="Vries J.D."/>
            <person name="Buschmann H."/>
            <person name="Saint-Marcoux D."/>
            <person name="Ullrich K.K."/>
            <person name="Haas F.B."/>
            <person name="Vanderstraeten L."/>
            <person name="Becker D."/>
            <person name="Lang D."/>
            <person name="Vosolsobe S."/>
            <person name="Rombauts S."/>
            <person name="Wilhelmsson P.K.I."/>
            <person name="Janitza P."/>
            <person name="Kern R."/>
            <person name="Heyl A."/>
            <person name="Rumpler F."/>
            <person name="Villalobos L.I.A.C."/>
            <person name="Clay J.M."/>
            <person name="Skokan R."/>
            <person name="Toyoda A."/>
            <person name="Suzuki Y."/>
            <person name="Kagoshima H."/>
            <person name="Schijlen E."/>
            <person name="Tajeshwar N."/>
            <person name="Catarino B."/>
            <person name="Hetherington A.J."/>
            <person name="Saltykova A."/>
            <person name="Bonnot C."/>
            <person name="Breuninger H."/>
            <person name="Symeonidi A."/>
            <person name="Radhakrishnan G.V."/>
            <person name="Van Nieuwerburgh F."/>
            <person name="Deforce D."/>
            <person name="Chang C."/>
            <person name="Karol K.G."/>
            <person name="Hedrich R."/>
            <person name="Ulvskov P."/>
            <person name="Glockner G."/>
            <person name="Delwiche C.F."/>
            <person name="Petrasek J."/>
            <person name="Van de Peer Y."/>
            <person name="Friml J."/>
            <person name="Beilby M."/>
            <person name="Dolan L."/>
            <person name="Kohara Y."/>
            <person name="Sugano S."/>
            <person name="Fujiyama A."/>
            <person name="Delaux P.-M."/>
            <person name="Quint M."/>
            <person name="TheiBen G."/>
            <person name="Hagemann M."/>
            <person name="Harholt J."/>
            <person name="Dunand C."/>
            <person name="Zachgo S."/>
            <person name="Langdale J."/>
            <person name="Maumus F."/>
            <person name="Straeten D.V.D."/>
            <person name="Gould S.B."/>
            <person name="Rensing S.A."/>
        </authorList>
    </citation>
    <scope>NUCLEOTIDE SEQUENCE [LARGE SCALE GENOMIC DNA]</scope>
    <source>
        <strain evidence="3 4">S276</strain>
    </source>
</reference>
<sequence>MYLQQEIMDLRKQVTHKQVNEDAIFALKQEISEMKQSILMKGDLEKEVAGLRKEVSSLRGQNEQATIETNQWKDEALRPGNKRGSVTVNTPEGPGRGTPKPQWTDNVREADKWREEYRNLRNLHQLANVEAEALKKKRSEAEMKRMEAEQQVKKLEEKMSKLTASGVKTRLGGGTNLKERLEEVALRSAHKGVKATPGRFGGKASVAEVSNTATEVNDREEFIEGEKKKLRLLRKAGLEPLCKEEGIKMGRVEETICELAEYRAKLRFGTSLREGAAAKEACSFVDVEDDSSKGTCDGENGDERSVEL</sequence>
<protein>
    <submittedName>
        <fullName evidence="3">Uncharacterized protein</fullName>
    </submittedName>
</protein>
<keyword evidence="1" id="KW-0175">Coiled coil</keyword>
<feature type="region of interest" description="Disordered" evidence="2">
    <location>
        <begin position="77"/>
        <end position="104"/>
    </location>
</feature>
<evidence type="ECO:0000313" key="4">
    <source>
        <dbReference type="Proteomes" id="UP000265515"/>
    </source>
</evidence>
<evidence type="ECO:0000313" key="3">
    <source>
        <dbReference type="EMBL" id="GBG68334.1"/>
    </source>
</evidence>
<name>A0A388KE48_CHABU</name>
<keyword evidence="4" id="KW-1185">Reference proteome</keyword>
<dbReference type="Gramene" id="GBG68334">
    <property type="protein sequence ID" value="GBG68334"/>
    <property type="gene ID" value="CBR_g2878"/>
</dbReference>
<accession>A0A388KE48</accession>
<organism evidence="3 4">
    <name type="scientific">Chara braunii</name>
    <name type="common">Braun's stonewort</name>
    <dbReference type="NCBI Taxonomy" id="69332"/>
    <lineage>
        <taxon>Eukaryota</taxon>
        <taxon>Viridiplantae</taxon>
        <taxon>Streptophyta</taxon>
        <taxon>Charophyceae</taxon>
        <taxon>Charales</taxon>
        <taxon>Characeae</taxon>
        <taxon>Chara</taxon>
    </lineage>
</organism>
<comment type="caution">
    <text evidence="3">The sequence shown here is derived from an EMBL/GenBank/DDBJ whole genome shotgun (WGS) entry which is preliminary data.</text>
</comment>
<feature type="region of interest" description="Disordered" evidence="2">
    <location>
        <begin position="288"/>
        <end position="308"/>
    </location>
</feature>
<dbReference type="AlphaFoldDB" id="A0A388KE48"/>
<evidence type="ECO:0000256" key="2">
    <source>
        <dbReference type="SAM" id="MobiDB-lite"/>
    </source>
</evidence>
<feature type="coiled-coil region" evidence="1">
    <location>
        <begin position="41"/>
        <end position="68"/>
    </location>
</feature>
<dbReference type="Proteomes" id="UP000265515">
    <property type="component" value="Unassembled WGS sequence"/>
</dbReference>
<feature type="coiled-coil region" evidence="1">
    <location>
        <begin position="110"/>
        <end position="165"/>
    </location>
</feature>
<evidence type="ECO:0000256" key="1">
    <source>
        <dbReference type="SAM" id="Coils"/>
    </source>
</evidence>